<evidence type="ECO:0000313" key="3">
    <source>
        <dbReference type="Proteomes" id="UP000626109"/>
    </source>
</evidence>
<dbReference type="AlphaFoldDB" id="A0A813HTE5"/>
<dbReference type="Proteomes" id="UP000626109">
    <property type="component" value="Unassembled WGS sequence"/>
</dbReference>
<sequence>MQHSGKAELAQSTTCSTCSGPASHLDDLDLGPLEQQLRSTQLSQEQLEQHTQHLSKQRRLSRWPLRLTPLRLLGGSHCLFIGLLIIMLHERWWEGDVLTQCGLDGRPFVPGYCVCGGTLPTICWISEALNGTWGLSEGLEPVVVWRSRIWLTMAVLPAASGVWLIFRRERRVDIVAGLLSWCYLLIGLLPDTLPGDLRRLHSLVAFIAISGGFIMQFFLPCKVACLTTLMYPLIYAVLSESMVLAGAARHNVYDWSFHTSIKSEPGSHVEVVMEWVMVFGAATVAIFYCFFEDLRRRPGILADTLPALNLSSLSQTNSRGEMPDTWN</sequence>
<feature type="transmembrane region" description="Helical" evidence="1">
    <location>
        <begin position="68"/>
        <end position="88"/>
    </location>
</feature>
<name>A0A813HTE5_POLGL</name>
<keyword evidence="1" id="KW-0812">Transmembrane</keyword>
<organism evidence="2 3">
    <name type="scientific">Polarella glacialis</name>
    <name type="common">Dinoflagellate</name>
    <dbReference type="NCBI Taxonomy" id="89957"/>
    <lineage>
        <taxon>Eukaryota</taxon>
        <taxon>Sar</taxon>
        <taxon>Alveolata</taxon>
        <taxon>Dinophyceae</taxon>
        <taxon>Suessiales</taxon>
        <taxon>Suessiaceae</taxon>
        <taxon>Polarella</taxon>
    </lineage>
</organism>
<proteinExistence type="predicted"/>
<comment type="caution">
    <text evidence="2">The sequence shown here is derived from an EMBL/GenBank/DDBJ whole genome shotgun (WGS) entry which is preliminary data.</text>
</comment>
<feature type="transmembrane region" description="Helical" evidence="1">
    <location>
        <begin position="202"/>
        <end position="221"/>
    </location>
</feature>
<keyword evidence="1" id="KW-0472">Membrane</keyword>
<feature type="transmembrane region" description="Helical" evidence="1">
    <location>
        <begin position="173"/>
        <end position="190"/>
    </location>
</feature>
<gene>
    <name evidence="2" type="ORF">PGLA2088_LOCUS2183</name>
</gene>
<feature type="transmembrane region" description="Helical" evidence="1">
    <location>
        <begin position="233"/>
        <end position="252"/>
    </location>
</feature>
<feature type="transmembrane region" description="Helical" evidence="1">
    <location>
        <begin position="272"/>
        <end position="291"/>
    </location>
</feature>
<reference evidence="2" key="1">
    <citation type="submission" date="2021-02" db="EMBL/GenBank/DDBJ databases">
        <authorList>
            <person name="Dougan E. K."/>
            <person name="Rhodes N."/>
            <person name="Thang M."/>
            <person name="Chan C."/>
        </authorList>
    </citation>
    <scope>NUCLEOTIDE SEQUENCE</scope>
</reference>
<dbReference type="EMBL" id="CAJNNW010001731">
    <property type="protein sequence ID" value="CAE8640633.1"/>
    <property type="molecule type" value="Genomic_DNA"/>
</dbReference>
<feature type="transmembrane region" description="Helical" evidence="1">
    <location>
        <begin position="149"/>
        <end position="166"/>
    </location>
</feature>
<accession>A0A813HTE5</accession>
<evidence type="ECO:0000313" key="2">
    <source>
        <dbReference type="EMBL" id="CAE8640633.1"/>
    </source>
</evidence>
<protein>
    <submittedName>
        <fullName evidence="2">Uncharacterized protein</fullName>
    </submittedName>
</protein>
<evidence type="ECO:0000256" key="1">
    <source>
        <dbReference type="SAM" id="Phobius"/>
    </source>
</evidence>
<keyword evidence="1" id="KW-1133">Transmembrane helix</keyword>